<protein>
    <submittedName>
        <fullName evidence="2">Uncharacterized protein</fullName>
    </submittedName>
</protein>
<proteinExistence type="predicted"/>
<organism evidence="2 3">
    <name type="scientific">Hungatella hathewayi</name>
    <dbReference type="NCBI Taxonomy" id="154046"/>
    <lineage>
        <taxon>Bacteria</taxon>
        <taxon>Bacillati</taxon>
        <taxon>Bacillota</taxon>
        <taxon>Clostridia</taxon>
        <taxon>Lachnospirales</taxon>
        <taxon>Lachnospiraceae</taxon>
        <taxon>Hungatella</taxon>
    </lineage>
</organism>
<evidence type="ECO:0000313" key="3">
    <source>
        <dbReference type="Proteomes" id="UP001055091"/>
    </source>
</evidence>
<name>A0AA37NED3_9FIRM</name>
<evidence type="ECO:0000313" key="2">
    <source>
        <dbReference type="EMBL" id="GKH02844.1"/>
    </source>
</evidence>
<dbReference type="EMBL" id="BQNJ01000002">
    <property type="protein sequence ID" value="GKH02844.1"/>
    <property type="molecule type" value="Genomic_DNA"/>
</dbReference>
<gene>
    <name evidence="1" type="ORF">CE91St55_40470</name>
    <name evidence="2" type="ORF">CE91St55_48250</name>
</gene>
<accession>A0AA37NED3</accession>
<sequence length="57" mass="6990">MQKKFIQSIKRDIFCNTFGVYLFSKYIEKVDKGCYNEDAKQWKRSRKGEFNTEETRR</sequence>
<dbReference type="Proteomes" id="UP001055091">
    <property type="component" value="Unassembled WGS sequence"/>
</dbReference>
<reference evidence="2" key="1">
    <citation type="submission" date="2022-01" db="EMBL/GenBank/DDBJ databases">
        <title>Novel bile acid biosynthetic pathways are enriched in the microbiome of centenarians.</title>
        <authorList>
            <person name="Sato Y."/>
            <person name="Atarashi K."/>
            <person name="Plichta R.D."/>
            <person name="Arai Y."/>
            <person name="Sasajima S."/>
            <person name="Kearney M.S."/>
            <person name="Suda W."/>
            <person name="Takeshita K."/>
            <person name="Sasaki T."/>
            <person name="Okamoto S."/>
            <person name="Skelly N.A."/>
            <person name="Okamura Y."/>
            <person name="Vlamakis H."/>
            <person name="Li Y."/>
            <person name="Tanoue T."/>
            <person name="Takei H."/>
            <person name="Nittono H."/>
            <person name="Narushima S."/>
            <person name="Irie J."/>
            <person name="Itoh H."/>
            <person name="Moriya K."/>
            <person name="Sugiura Y."/>
            <person name="Suematsu M."/>
            <person name="Moritoki N."/>
            <person name="Shibata S."/>
            <person name="Littman R.D."/>
            <person name="Fischbach A.M."/>
            <person name="Uwamino Y."/>
            <person name="Inoue T."/>
            <person name="Honda A."/>
            <person name="Hattori M."/>
            <person name="Murai T."/>
            <person name="Xavier J.R."/>
            <person name="Hirose N."/>
            <person name="Honda K."/>
        </authorList>
    </citation>
    <scope>NUCLEOTIDE SEQUENCE</scope>
    <source>
        <strain evidence="2">CE91-St55</strain>
    </source>
</reference>
<dbReference type="AlphaFoldDB" id="A0AA37NED3"/>
<evidence type="ECO:0000313" key="1">
    <source>
        <dbReference type="EMBL" id="GKH02066.1"/>
    </source>
</evidence>
<comment type="caution">
    <text evidence="2">The sequence shown here is derived from an EMBL/GenBank/DDBJ whole genome shotgun (WGS) entry which is preliminary data.</text>
</comment>
<dbReference type="EMBL" id="BQNJ01000001">
    <property type="protein sequence ID" value="GKH02066.1"/>
    <property type="molecule type" value="Genomic_DNA"/>
</dbReference>